<evidence type="ECO:0000313" key="2">
    <source>
        <dbReference type="EMBL" id="KAL0457618.1"/>
    </source>
</evidence>
<name>A0AAW2XU45_9LAMI</name>
<feature type="compositionally biased region" description="Basic and acidic residues" evidence="1">
    <location>
        <begin position="23"/>
        <end position="43"/>
    </location>
</feature>
<protein>
    <submittedName>
        <fullName evidence="2">Uncharacterized protein</fullName>
    </submittedName>
</protein>
<sequence>MSEEKVEEQVTEDFLIDLASHSDNSKSDHQDERGEEEVSSRKHIYREELERRKTDMVVASGVASYRVFHSFIKEWDLDVNIVRFGIPDNFLTQVPAPSQRPHSPLRASWASMWPSWK</sequence>
<reference evidence="2" key="2">
    <citation type="journal article" date="2024" name="Plant">
        <title>Genomic evolution and insights into agronomic trait innovations of Sesamum species.</title>
        <authorList>
            <person name="Miao H."/>
            <person name="Wang L."/>
            <person name="Qu L."/>
            <person name="Liu H."/>
            <person name="Sun Y."/>
            <person name="Le M."/>
            <person name="Wang Q."/>
            <person name="Wei S."/>
            <person name="Zheng Y."/>
            <person name="Lin W."/>
            <person name="Duan Y."/>
            <person name="Cao H."/>
            <person name="Xiong S."/>
            <person name="Wang X."/>
            <person name="Wei L."/>
            <person name="Li C."/>
            <person name="Ma Q."/>
            <person name="Ju M."/>
            <person name="Zhao R."/>
            <person name="Li G."/>
            <person name="Mu C."/>
            <person name="Tian Q."/>
            <person name="Mei H."/>
            <person name="Zhang T."/>
            <person name="Gao T."/>
            <person name="Zhang H."/>
        </authorList>
    </citation>
    <scope>NUCLEOTIDE SEQUENCE</scope>
    <source>
        <strain evidence="2">KEN1</strain>
    </source>
</reference>
<organism evidence="2">
    <name type="scientific">Sesamum latifolium</name>
    <dbReference type="NCBI Taxonomy" id="2727402"/>
    <lineage>
        <taxon>Eukaryota</taxon>
        <taxon>Viridiplantae</taxon>
        <taxon>Streptophyta</taxon>
        <taxon>Embryophyta</taxon>
        <taxon>Tracheophyta</taxon>
        <taxon>Spermatophyta</taxon>
        <taxon>Magnoliopsida</taxon>
        <taxon>eudicotyledons</taxon>
        <taxon>Gunneridae</taxon>
        <taxon>Pentapetalae</taxon>
        <taxon>asterids</taxon>
        <taxon>lamiids</taxon>
        <taxon>Lamiales</taxon>
        <taxon>Pedaliaceae</taxon>
        <taxon>Sesamum</taxon>
    </lineage>
</organism>
<comment type="caution">
    <text evidence="2">The sequence shown here is derived from an EMBL/GenBank/DDBJ whole genome shotgun (WGS) entry which is preliminary data.</text>
</comment>
<gene>
    <name evidence="2" type="ORF">Slati_0389000</name>
</gene>
<dbReference type="AlphaFoldDB" id="A0AAW2XU45"/>
<feature type="region of interest" description="Disordered" evidence="1">
    <location>
        <begin position="17"/>
        <end position="43"/>
    </location>
</feature>
<proteinExistence type="predicted"/>
<dbReference type="EMBL" id="JACGWN010000002">
    <property type="protein sequence ID" value="KAL0457618.1"/>
    <property type="molecule type" value="Genomic_DNA"/>
</dbReference>
<reference evidence="2" key="1">
    <citation type="submission" date="2020-06" db="EMBL/GenBank/DDBJ databases">
        <authorList>
            <person name="Li T."/>
            <person name="Hu X."/>
            <person name="Zhang T."/>
            <person name="Song X."/>
            <person name="Zhang H."/>
            <person name="Dai N."/>
            <person name="Sheng W."/>
            <person name="Hou X."/>
            <person name="Wei L."/>
        </authorList>
    </citation>
    <scope>NUCLEOTIDE SEQUENCE</scope>
    <source>
        <strain evidence="2">KEN1</strain>
        <tissue evidence="2">Leaf</tissue>
    </source>
</reference>
<evidence type="ECO:0000256" key="1">
    <source>
        <dbReference type="SAM" id="MobiDB-lite"/>
    </source>
</evidence>
<accession>A0AAW2XU45</accession>